<keyword evidence="2" id="KW-1185">Reference proteome</keyword>
<gene>
    <name evidence="1" type="ORF">Hgul01_05453</name>
</gene>
<sequence length="374" mass="41426">MAIVQAHLPVSASGYRCQTADLWRVLLHAMTHTHSIEATCTIQPNVPHPNTIRRYLACQWTPTTIPQIETSSNAALRATLPAWVSTTPVEVAIDTHDCPFYGQIPAGDDHWVCRGQTRAGTNAHYRCASMAVLARHTHLTVAITFVQPGESMGAIVERLLAHGTHAGITIKCLYADKGFCSVAVFQAVVAAQIPAIIAVPLRRPGVGTLAHGPISHWGTHTFTSDTAGAVTVRIAAVRTYAQRRRGGYELRWCLFAWFAIRESLIGVRRRYRRRFGIESIYRQLEAVRIRTTATNPGLRFMLIALGFVVINGWIRCQWTYLRIAGGGPRRVDQTVLRLPRFLGLLQYAIGQWYGPPPPIALDRYCSASAATAKW</sequence>
<evidence type="ECO:0008006" key="3">
    <source>
        <dbReference type="Google" id="ProtNLM"/>
    </source>
</evidence>
<dbReference type="EMBL" id="BAABRU010000092">
    <property type="protein sequence ID" value="GAA5531627.1"/>
    <property type="molecule type" value="Genomic_DNA"/>
</dbReference>
<name>A0ABP9X8A5_9CHLR</name>
<evidence type="ECO:0000313" key="1">
    <source>
        <dbReference type="EMBL" id="GAA5531627.1"/>
    </source>
</evidence>
<proteinExistence type="predicted"/>
<organism evidence="1 2">
    <name type="scientific">Herpetosiphon gulosus</name>
    <dbReference type="NCBI Taxonomy" id="1973496"/>
    <lineage>
        <taxon>Bacteria</taxon>
        <taxon>Bacillati</taxon>
        <taxon>Chloroflexota</taxon>
        <taxon>Chloroflexia</taxon>
        <taxon>Herpetosiphonales</taxon>
        <taxon>Herpetosiphonaceae</taxon>
        <taxon>Herpetosiphon</taxon>
    </lineage>
</organism>
<comment type="caution">
    <text evidence="1">The sequence shown here is derived from an EMBL/GenBank/DDBJ whole genome shotgun (WGS) entry which is preliminary data.</text>
</comment>
<dbReference type="Proteomes" id="UP001428290">
    <property type="component" value="Unassembled WGS sequence"/>
</dbReference>
<reference evidence="1 2" key="1">
    <citation type="submission" date="2024-02" db="EMBL/GenBank/DDBJ databases">
        <title>Herpetosiphon gulosus NBRC 112829.</title>
        <authorList>
            <person name="Ichikawa N."/>
            <person name="Katano-Makiyama Y."/>
            <person name="Hidaka K."/>
        </authorList>
    </citation>
    <scope>NUCLEOTIDE SEQUENCE [LARGE SCALE GENOMIC DNA]</scope>
    <source>
        <strain evidence="1 2">NBRC 112829</strain>
    </source>
</reference>
<protein>
    <recommendedName>
        <fullName evidence="3">Transposase</fullName>
    </recommendedName>
</protein>
<accession>A0ABP9X8A5</accession>
<evidence type="ECO:0000313" key="2">
    <source>
        <dbReference type="Proteomes" id="UP001428290"/>
    </source>
</evidence>